<proteinExistence type="predicted"/>
<reference evidence="2 3" key="2">
    <citation type="journal article" date="2012" name="PLoS ONE">
        <title>An ancient pathway combining carbon dioxide fixation with the generation and utilization of a sodium ion gradient for ATP synthesis.</title>
        <authorList>
            <person name="Poehlein A."/>
            <person name="Schmidt S."/>
            <person name="Kaster A.K."/>
            <person name="Goenrich M."/>
            <person name="Vollmers J."/>
            <person name="Thurmer A."/>
            <person name="Bertsch J."/>
            <person name="Schuchmann K."/>
            <person name="Voigt B."/>
            <person name="Hecker M."/>
            <person name="Daniel R."/>
            <person name="Thauer R.K."/>
            <person name="Gottschalk G."/>
            <person name="Muller V."/>
        </authorList>
    </citation>
    <scope>NUCLEOTIDE SEQUENCE [LARGE SCALE GENOMIC DNA]</scope>
    <source>
        <strain evidence="3">ATCC 29683 / DSM 1030 / JCM 2381 / KCTC 1655 / WB1</strain>
    </source>
</reference>
<evidence type="ECO:0000313" key="3">
    <source>
        <dbReference type="Proteomes" id="UP000007177"/>
    </source>
</evidence>
<keyword evidence="3" id="KW-1185">Reference proteome</keyword>
<feature type="compositionally biased region" description="Basic and acidic residues" evidence="1">
    <location>
        <begin position="98"/>
        <end position="114"/>
    </location>
</feature>
<feature type="compositionally biased region" description="Polar residues" evidence="1">
    <location>
        <begin position="158"/>
        <end position="179"/>
    </location>
</feature>
<feature type="region of interest" description="Disordered" evidence="1">
    <location>
        <begin position="93"/>
        <end position="114"/>
    </location>
</feature>
<evidence type="ECO:0000313" key="2">
    <source>
        <dbReference type="EMBL" id="AFA48808.1"/>
    </source>
</evidence>
<evidence type="ECO:0000256" key="1">
    <source>
        <dbReference type="SAM" id="MobiDB-lite"/>
    </source>
</evidence>
<dbReference type="Proteomes" id="UP000007177">
    <property type="component" value="Chromosome"/>
</dbReference>
<dbReference type="RefSeq" id="WP_014356408.1">
    <property type="nucleotide sequence ID" value="NC_016894.1"/>
</dbReference>
<gene>
    <name evidence="2" type="ordered locus">Awo_c20300</name>
</gene>
<name>H6LKL6_ACEWD</name>
<dbReference type="OrthoDB" id="1778494at2"/>
<dbReference type="KEGG" id="awo:Awo_c20300"/>
<feature type="region of interest" description="Disordered" evidence="1">
    <location>
        <begin position="150"/>
        <end position="179"/>
    </location>
</feature>
<organism evidence="2 3">
    <name type="scientific">Acetobacterium woodii (strain ATCC 29683 / DSM 1030 / JCM 2381 / KCTC 1655 / WB1)</name>
    <dbReference type="NCBI Taxonomy" id="931626"/>
    <lineage>
        <taxon>Bacteria</taxon>
        <taxon>Bacillati</taxon>
        <taxon>Bacillota</taxon>
        <taxon>Clostridia</taxon>
        <taxon>Eubacteriales</taxon>
        <taxon>Eubacteriaceae</taxon>
        <taxon>Acetobacterium</taxon>
    </lineage>
</organism>
<accession>H6LKL6</accession>
<reference evidence="3" key="1">
    <citation type="submission" date="2011-07" db="EMBL/GenBank/DDBJ databases">
        <title>Complete genome sequence of Acetobacterium woodii.</title>
        <authorList>
            <person name="Poehlein A."/>
            <person name="Schmidt S."/>
            <person name="Kaster A.-K."/>
            <person name="Goenrich M."/>
            <person name="Vollmers J."/>
            <person name="Thuermer A."/>
            <person name="Gottschalk G."/>
            <person name="Thauer R.K."/>
            <person name="Daniel R."/>
            <person name="Mueller V."/>
        </authorList>
    </citation>
    <scope>NUCLEOTIDE SEQUENCE [LARGE SCALE GENOMIC DNA]</scope>
    <source>
        <strain evidence="3">ATCC 29683 / DSM 1030 / JCM 2381 / KCTC 1655 / WB1</strain>
    </source>
</reference>
<sequence length="179" mass="19642">MDAISLNSVELQGSTSSLSKRIDEVTVKPTSDSIYGQNAADDAANSYYKYDTMELSREYVGYRSKSENAVVNSDTQQLNSTIDQKPAKLANDEFDDSIEIKDDNSQTSGDKDVEDKAISSYQLAGYTNSELKGLVLAGKITTVAYNTEMKNRQDETESVGQQAQTQKPKTNENPANSII</sequence>
<protein>
    <submittedName>
        <fullName evidence="2">Uncharacterized protein</fullName>
    </submittedName>
</protein>
<dbReference type="EMBL" id="CP002987">
    <property type="protein sequence ID" value="AFA48808.1"/>
    <property type="molecule type" value="Genomic_DNA"/>
</dbReference>
<dbReference type="AlphaFoldDB" id="H6LKL6"/>
<dbReference type="HOGENOM" id="CLU_1500372_0_0_9"/>
<dbReference type="STRING" id="931626.Awo_c20300"/>